<name>A0A0V0SAW9_9BILA</name>
<protein>
    <recommendedName>
        <fullName evidence="3">RRM domain-containing protein</fullName>
    </recommendedName>
</protein>
<feature type="non-terminal residue" evidence="4">
    <location>
        <position position="1"/>
    </location>
</feature>
<dbReference type="InterPro" id="IPR050374">
    <property type="entry name" value="RRT5_SRSF_SR"/>
</dbReference>
<feature type="domain" description="RRM" evidence="3">
    <location>
        <begin position="122"/>
        <end position="199"/>
    </location>
</feature>
<evidence type="ECO:0000259" key="3">
    <source>
        <dbReference type="PROSITE" id="PS50102"/>
    </source>
</evidence>
<dbReference type="Pfam" id="PF00076">
    <property type="entry name" value="RRM_1"/>
    <property type="match status" value="1"/>
</dbReference>
<dbReference type="SUPFAM" id="SSF54928">
    <property type="entry name" value="RNA-binding domain, RBD"/>
    <property type="match status" value="2"/>
</dbReference>
<reference evidence="4 5" key="1">
    <citation type="submission" date="2015-01" db="EMBL/GenBank/DDBJ databases">
        <title>Evolution of Trichinella species and genotypes.</title>
        <authorList>
            <person name="Korhonen P.K."/>
            <person name="Edoardo P."/>
            <person name="Giuseppe L.R."/>
            <person name="Gasser R.B."/>
        </authorList>
    </citation>
    <scope>NUCLEOTIDE SEQUENCE [LARGE SCALE GENOMIC DNA]</scope>
    <source>
        <strain evidence="4">ISS37</strain>
    </source>
</reference>
<proteinExistence type="predicted"/>
<dbReference type="GO" id="GO:0005634">
    <property type="term" value="C:nucleus"/>
    <property type="evidence" value="ECO:0007669"/>
    <property type="project" value="TreeGrafter"/>
</dbReference>
<dbReference type="OrthoDB" id="5915797at2759"/>
<evidence type="ECO:0000256" key="2">
    <source>
        <dbReference type="PROSITE-ProRule" id="PRU00176"/>
    </source>
</evidence>
<dbReference type="InterPro" id="IPR012677">
    <property type="entry name" value="Nucleotide-bd_a/b_plait_sf"/>
</dbReference>
<sequence length="380" mass="43372">LCLNCVISMSEMKIIKMNNFHSRDTVGLRENFRNVKNERNGIKGNSEIGIINKSLRHCDEQFGREPFGISERRINLRYDCQRDGDIYHHQTKRNVGSVKYFNMIQEQNTSQSPTKERVWKRRILYLPKIPKHVREEDIKHVFSKYGAVLQCKILEDVDNCSSLVKMKNAREAFLAQRSLNGSSPIHSLRDGINVVFANRTVINKFKENNFAVSTTTVTRVKASKTDSSNSAEVPLSSEEISDITEIKNDEFVGYFGTCDFTEEKDCQEIKDNTSENENRTTTFTRIDGPMDSYNFSVINVPAHLNDSQFLEFCKSYGTVDYAILASRKYPPALCGCVSFTNMNETSKIAFLKLNGTNFYGKRLKVFQSTCLANLVTNNAD</sequence>
<dbReference type="Gene3D" id="3.30.70.330">
    <property type="match status" value="2"/>
</dbReference>
<keyword evidence="5" id="KW-1185">Reference proteome</keyword>
<dbReference type="InterPro" id="IPR035979">
    <property type="entry name" value="RBD_domain_sf"/>
</dbReference>
<dbReference type="PROSITE" id="PS50102">
    <property type="entry name" value="RRM"/>
    <property type="match status" value="1"/>
</dbReference>
<dbReference type="PANTHER" id="PTHR23003">
    <property type="entry name" value="RNA RECOGNITION MOTIF RRM DOMAIN CONTAINING PROTEIN"/>
    <property type="match status" value="1"/>
</dbReference>
<dbReference type="GO" id="GO:0005737">
    <property type="term" value="C:cytoplasm"/>
    <property type="evidence" value="ECO:0007669"/>
    <property type="project" value="TreeGrafter"/>
</dbReference>
<keyword evidence="1 2" id="KW-0694">RNA-binding</keyword>
<evidence type="ECO:0000256" key="1">
    <source>
        <dbReference type="ARBA" id="ARBA00022884"/>
    </source>
</evidence>
<dbReference type="EMBL" id="JYDL01000021">
    <property type="protein sequence ID" value="KRX23818.1"/>
    <property type="molecule type" value="Genomic_DNA"/>
</dbReference>
<dbReference type="SMART" id="SM00360">
    <property type="entry name" value="RRM"/>
    <property type="match status" value="2"/>
</dbReference>
<evidence type="ECO:0000313" key="5">
    <source>
        <dbReference type="Proteomes" id="UP000054630"/>
    </source>
</evidence>
<gene>
    <name evidence="4" type="ORF">T07_13778</name>
</gene>
<dbReference type="GO" id="GO:0003729">
    <property type="term" value="F:mRNA binding"/>
    <property type="evidence" value="ECO:0007669"/>
    <property type="project" value="TreeGrafter"/>
</dbReference>
<dbReference type="CDD" id="cd00590">
    <property type="entry name" value="RRM_SF"/>
    <property type="match status" value="2"/>
</dbReference>
<dbReference type="InterPro" id="IPR000504">
    <property type="entry name" value="RRM_dom"/>
</dbReference>
<dbReference type="Proteomes" id="UP000054630">
    <property type="component" value="Unassembled WGS sequence"/>
</dbReference>
<accession>A0A0V0SAW9</accession>
<organism evidence="4 5">
    <name type="scientific">Trichinella nelsoni</name>
    <dbReference type="NCBI Taxonomy" id="6336"/>
    <lineage>
        <taxon>Eukaryota</taxon>
        <taxon>Metazoa</taxon>
        <taxon>Ecdysozoa</taxon>
        <taxon>Nematoda</taxon>
        <taxon>Enoplea</taxon>
        <taxon>Dorylaimia</taxon>
        <taxon>Trichinellida</taxon>
        <taxon>Trichinellidae</taxon>
        <taxon>Trichinella</taxon>
    </lineage>
</organism>
<comment type="caution">
    <text evidence="4">The sequence shown here is derived from an EMBL/GenBank/DDBJ whole genome shotgun (WGS) entry which is preliminary data.</text>
</comment>
<evidence type="ECO:0000313" key="4">
    <source>
        <dbReference type="EMBL" id="KRX23818.1"/>
    </source>
</evidence>
<dbReference type="AlphaFoldDB" id="A0A0V0SAW9"/>